<dbReference type="AlphaFoldDB" id="A0A3E5DMJ1"/>
<dbReference type="SUPFAM" id="SSF53448">
    <property type="entry name" value="Nucleotide-diphospho-sugar transferases"/>
    <property type="match status" value="1"/>
</dbReference>
<feature type="domain" description="Glycosyltransferase 2-like" evidence="1">
    <location>
        <begin position="8"/>
        <end position="134"/>
    </location>
</feature>
<dbReference type="PANTHER" id="PTHR22916:SF3">
    <property type="entry name" value="UDP-GLCNAC:BETAGAL BETA-1,3-N-ACETYLGLUCOSAMINYLTRANSFERASE-LIKE PROTEIN 1"/>
    <property type="match status" value="1"/>
</dbReference>
<dbReference type="InterPro" id="IPR001173">
    <property type="entry name" value="Glyco_trans_2-like"/>
</dbReference>
<gene>
    <name evidence="3" type="ORF">DWY11_06490</name>
    <name evidence="2" type="ORF">NNC55_10620</name>
</gene>
<name>A0A3E5DMJ1_9BACT</name>
<evidence type="ECO:0000259" key="1">
    <source>
        <dbReference type="Pfam" id="PF00535"/>
    </source>
</evidence>
<dbReference type="Gene3D" id="3.90.550.10">
    <property type="entry name" value="Spore Coat Polysaccharide Biosynthesis Protein SpsA, Chain A"/>
    <property type="match status" value="1"/>
</dbReference>
<dbReference type="EMBL" id="QRVA01000012">
    <property type="protein sequence ID" value="RGS16471.1"/>
    <property type="molecule type" value="Genomic_DNA"/>
</dbReference>
<sequence>MNNQPIISIITVCFNSEKHIEDTIKSVLSQKYNNLQYIIIDGGSKDKTMDIINKYKKEISTIISEPDKGISDAFNKGIQHAKGDLVGIVNSDDILLPESLLAIATSYKKGEYDIYRGNSIIWNPISNKKYREYPSLKFSTTPIFVNVAHESTFVTLDGYKKFGTYDIDLHYTMDLDFFIRAYKMGAKFKHVDHDIVQFRLGGATSTSMLKKRKDYIKMAYNNHASKLHANLYFLGMLLIDLGKRTLDLFGPDLKKKIKYFKS</sequence>
<evidence type="ECO:0000313" key="5">
    <source>
        <dbReference type="Proteomes" id="UP001204486"/>
    </source>
</evidence>
<protein>
    <submittedName>
        <fullName evidence="2">Glycosyltransferase</fullName>
    </submittedName>
</protein>
<organism evidence="2 5">
    <name type="scientific">Segatella copri</name>
    <dbReference type="NCBI Taxonomy" id="165179"/>
    <lineage>
        <taxon>Bacteria</taxon>
        <taxon>Pseudomonadati</taxon>
        <taxon>Bacteroidota</taxon>
        <taxon>Bacteroidia</taxon>
        <taxon>Bacteroidales</taxon>
        <taxon>Prevotellaceae</taxon>
        <taxon>Segatella</taxon>
    </lineage>
</organism>
<dbReference type="CDD" id="cd06433">
    <property type="entry name" value="GT_2_WfgS_like"/>
    <property type="match status" value="1"/>
</dbReference>
<evidence type="ECO:0000313" key="2">
    <source>
        <dbReference type="EMBL" id="MCP9600404.1"/>
    </source>
</evidence>
<reference evidence="2" key="2">
    <citation type="submission" date="2022-07" db="EMBL/GenBank/DDBJ databases">
        <title>Prevotella copri.</title>
        <authorList>
            <person name="Yang C."/>
        </authorList>
    </citation>
    <scope>NUCLEOTIDE SEQUENCE</scope>
    <source>
        <strain evidence="2">HF1476</strain>
    </source>
</reference>
<accession>A0A3E5DMJ1</accession>
<evidence type="ECO:0000313" key="4">
    <source>
        <dbReference type="Proteomes" id="UP000283872"/>
    </source>
</evidence>
<keyword evidence="3" id="KW-0808">Transferase</keyword>
<proteinExistence type="predicted"/>
<dbReference type="RefSeq" id="WP_117588053.1">
    <property type="nucleotide sequence ID" value="NZ_JANDWK010000026.1"/>
</dbReference>
<dbReference type="EMBL" id="JANDWN010000028">
    <property type="protein sequence ID" value="MCP9600404.1"/>
    <property type="molecule type" value="Genomic_DNA"/>
</dbReference>
<comment type="caution">
    <text evidence="2">The sequence shown here is derived from an EMBL/GenBank/DDBJ whole genome shotgun (WGS) entry which is preliminary data.</text>
</comment>
<dbReference type="InterPro" id="IPR029044">
    <property type="entry name" value="Nucleotide-diphossugar_trans"/>
</dbReference>
<dbReference type="PANTHER" id="PTHR22916">
    <property type="entry name" value="GLYCOSYLTRANSFERASE"/>
    <property type="match status" value="1"/>
</dbReference>
<dbReference type="Proteomes" id="UP001204486">
    <property type="component" value="Unassembled WGS sequence"/>
</dbReference>
<dbReference type="Pfam" id="PF00535">
    <property type="entry name" value="Glycos_transf_2"/>
    <property type="match status" value="1"/>
</dbReference>
<dbReference type="GO" id="GO:0016758">
    <property type="term" value="F:hexosyltransferase activity"/>
    <property type="evidence" value="ECO:0007669"/>
    <property type="project" value="UniProtKB-ARBA"/>
</dbReference>
<reference evidence="3 4" key="1">
    <citation type="submission" date="2018-08" db="EMBL/GenBank/DDBJ databases">
        <title>A genome reference for cultivated species of the human gut microbiota.</title>
        <authorList>
            <person name="Zou Y."/>
            <person name="Xue W."/>
            <person name="Luo G."/>
        </authorList>
    </citation>
    <scope>NUCLEOTIDE SEQUENCE [LARGE SCALE GENOMIC DNA]</scope>
    <source>
        <strain evidence="3 4">AF24-12</strain>
    </source>
</reference>
<evidence type="ECO:0000313" key="3">
    <source>
        <dbReference type="EMBL" id="RGS16471.1"/>
    </source>
</evidence>
<dbReference type="Proteomes" id="UP000283872">
    <property type="component" value="Unassembled WGS sequence"/>
</dbReference>